<reference evidence="1 2" key="1">
    <citation type="journal article" date="2023" name="Plants (Basel)">
        <title>Bridging the Gap: Combining Genomics and Transcriptomics Approaches to Understand Stylosanthes scabra, an Orphan Legume from the Brazilian Caatinga.</title>
        <authorList>
            <person name="Ferreira-Neto J.R.C."/>
            <person name="da Silva M.D."/>
            <person name="Binneck E."/>
            <person name="de Melo N.F."/>
            <person name="da Silva R.H."/>
            <person name="de Melo A.L.T.M."/>
            <person name="Pandolfi V."/>
            <person name="Bustamante F.O."/>
            <person name="Brasileiro-Vidal A.C."/>
            <person name="Benko-Iseppon A.M."/>
        </authorList>
    </citation>
    <scope>NUCLEOTIDE SEQUENCE [LARGE SCALE GENOMIC DNA]</scope>
    <source>
        <tissue evidence="1">Leaves</tissue>
    </source>
</reference>
<name>A0ABU6Q6K2_9FABA</name>
<evidence type="ECO:0000313" key="2">
    <source>
        <dbReference type="Proteomes" id="UP001341840"/>
    </source>
</evidence>
<accession>A0ABU6Q6K2</accession>
<evidence type="ECO:0000313" key="1">
    <source>
        <dbReference type="EMBL" id="MED6107423.1"/>
    </source>
</evidence>
<proteinExistence type="predicted"/>
<comment type="caution">
    <text evidence="1">The sequence shown here is derived from an EMBL/GenBank/DDBJ whole genome shotgun (WGS) entry which is preliminary data.</text>
</comment>
<organism evidence="1 2">
    <name type="scientific">Stylosanthes scabra</name>
    <dbReference type="NCBI Taxonomy" id="79078"/>
    <lineage>
        <taxon>Eukaryota</taxon>
        <taxon>Viridiplantae</taxon>
        <taxon>Streptophyta</taxon>
        <taxon>Embryophyta</taxon>
        <taxon>Tracheophyta</taxon>
        <taxon>Spermatophyta</taxon>
        <taxon>Magnoliopsida</taxon>
        <taxon>eudicotyledons</taxon>
        <taxon>Gunneridae</taxon>
        <taxon>Pentapetalae</taxon>
        <taxon>rosids</taxon>
        <taxon>fabids</taxon>
        <taxon>Fabales</taxon>
        <taxon>Fabaceae</taxon>
        <taxon>Papilionoideae</taxon>
        <taxon>50 kb inversion clade</taxon>
        <taxon>dalbergioids sensu lato</taxon>
        <taxon>Dalbergieae</taxon>
        <taxon>Pterocarpus clade</taxon>
        <taxon>Stylosanthes</taxon>
    </lineage>
</organism>
<gene>
    <name evidence="1" type="ORF">PIB30_013780</name>
</gene>
<dbReference type="EMBL" id="JASCZI010000036">
    <property type="protein sequence ID" value="MED6107423.1"/>
    <property type="molecule type" value="Genomic_DNA"/>
</dbReference>
<protein>
    <submittedName>
        <fullName evidence="1">Uncharacterized protein</fullName>
    </submittedName>
</protein>
<keyword evidence="2" id="KW-1185">Reference proteome</keyword>
<dbReference type="Proteomes" id="UP001341840">
    <property type="component" value="Unassembled WGS sequence"/>
</dbReference>
<sequence>MIPARDVKKWANLSYTASPPVHLLRKSSPILNCILSLAPKTSLSSGDGGFTCSNNSSGVQMQEEEELWQPQSSGTYGRIGTCVSLRTQPPLRIFSFDRQSNL</sequence>